<sequence length="47" mass="5428">MIVNMRRAIIKAPRMDSRAAKTCGMCPAARFGWIFEYPKLVNVITLW</sequence>
<dbReference type="STRING" id="1839936.SBU_001215"/>
<dbReference type="Proteomes" id="UP000185779">
    <property type="component" value="Unassembled WGS sequence"/>
</dbReference>
<name>A0A1F2P530_9EURY</name>
<dbReference type="AlphaFoldDB" id="A0A1F2P530"/>
<accession>A0A1F2P530</accession>
<keyword evidence="2" id="KW-1185">Reference proteome</keyword>
<proteinExistence type="predicted"/>
<dbReference type="EMBL" id="LYOR01000006">
    <property type="protein sequence ID" value="OFV65806.1"/>
    <property type="molecule type" value="Genomic_DNA"/>
</dbReference>
<evidence type="ECO:0000313" key="1">
    <source>
        <dbReference type="EMBL" id="OFV65806.1"/>
    </source>
</evidence>
<organism evidence="1 2">
    <name type="scientific">Candidatus Syntropharchaeum butanivorans</name>
    <dbReference type="NCBI Taxonomy" id="1839936"/>
    <lineage>
        <taxon>Archaea</taxon>
        <taxon>Methanobacteriati</taxon>
        <taxon>Methanobacteriota</taxon>
        <taxon>Stenosarchaea group</taxon>
        <taxon>Methanomicrobia</taxon>
        <taxon>Methanosarcinales</taxon>
        <taxon>ANME-2 cluster</taxon>
        <taxon>Candidatus Syntropharchaeum</taxon>
    </lineage>
</organism>
<reference evidence="1" key="1">
    <citation type="submission" date="2016-05" db="EMBL/GenBank/DDBJ databases">
        <title>Microbial consortia oxidize butane by reversing methanogenesis.</title>
        <authorList>
            <person name="Laso-Perez R."/>
            <person name="Richter M."/>
            <person name="Wegener G."/>
            <person name="Musat F."/>
        </authorList>
    </citation>
    <scope>NUCLEOTIDE SEQUENCE [LARGE SCALE GENOMIC DNA]</scope>
    <source>
        <strain evidence="1">BOX1</strain>
    </source>
</reference>
<gene>
    <name evidence="1" type="ORF">SBU_001215</name>
</gene>
<comment type="caution">
    <text evidence="1">The sequence shown here is derived from an EMBL/GenBank/DDBJ whole genome shotgun (WGS) entry which is preliminary data.</text>
</comment>
<evidence type="ECO:0000313" key="2">
    <source>
        <dbReference type="Proteomes" id="UP000185779"/>
    </source>
</evidence>
<protein>
    <submittedName>
        <fullName evidence="1">Uncharacterized protein</fullName>
    </submittedName>
</protein>